<dbReference type="EMBL" id="BPVZ01000001">
    <property type="protein sequence ID" value="GKU86799.1"/>
    <property type="molecule type" value="Genomic_DNA"/>
</dbReference>
<name>A0AAV5HNS1_9ROSI</name>
<organism evidence="1 2">
    <name type="scientific">Rubroshorea leprosula</name>
    <dbReference type="NCBI Taxonomy" id="152421"/>
    <lineage>
        <taxon>Eukaryota</taxon>
        <taxon>Viridiplantae</taxon>
        <taxon>Streptophyta</taxon>
        <taxon>Embryophyta</taxon>
        <taxon>Tracheophyta</taxon>
        <taxon>Spermatophyta</taxon>
        <taxon>Magnoliopsida</taxon>
        <taxon>eudicotyledons</taxon>
        <taxon>Gunneridae</taxon>
        <taxon>Pentapetalae</taxon>
        <taxon>rosids</taxon>
        <taxon>malvids</taxon>
        <taxon>Malvales</taxon>
        <taxon>Dipterocarpaceae</taxon>
        <taxon>Rubroshorea</taxon>
    </lineage>
</organism>
<sequence length="70" mass="7645">MKPQNFSLSGDNTLISESKASIEERLKEACAAAMVAVESTTPKATEQKLGNWSGEDPIRVMMFLGSWSHT</sequence>
<proteinExistence type="predicted"/>
<reference evidence="1 2" key="1">
    <citation type="journal article" date="2021" name="Commun. Biol.">
        <title>The genome of Shorea leprosula (Dipterocarpaceae) highlights the ecological relevance of drought in aseasonal tropical rainforests.</title>
        <authorList>
            <person name="Ng K.K.S."/>
            <person name="Kobayashi M.J."/>
            <person name="Fawcett J.A."/>
            <person name="Hatakeyama M."/>
            <person name="Paape T."/>
            <person name="Ng C.H."/>
            <person name="Ang C.C."/>
            <person name="Tnah L.H."/>
            <person name="Lee C.T."/>
            <person name="Nishiyama T."/>
            <person name="Sese J."/>
            <person name="O'Brien M.J."/>
            <person name="Copetti D."/>
            <person name="Mohd Noor M.I."/>
            <person name="Ong R.C."/>
            <person name="Putra M."/>
            <person name="Sireger I.Z."/>
            <person name="Indrioko S."/>
            <person name="Kosugi Y."/>
            <person name="Izuno A."/>
            <person name="Isagi Y."/>
            <person name="Lee S.L."/>
            <person name="Shimizu K.K."/>
        </authorList>
    </citation>
    <scope>NUCLEOTIDE SEQUENCE [LARGE SCALE GENOMIC DNA]</scope>
    <source>
        <strain evidence="1">214</strain>
    </source>
</reference>
<protein>
    <submittedName>
        <fullName evidence="1">Uncharacterized protein</fullName>
    </submittedName>
</protein>
<comment type="caution">
    <text evidence="1">The sequence shown here is derived from an EMBL/GenBank/DDBJ whole genome shotgun (WGS) entry which is preliminary data.</text>
</comment>
<keyword evidence="2" id="KW-1185">Reference proteome</keyword>
<evidence type="ECO:0000313" key="1">
    <source>
        <dbReference type="EMBL" id="GKU86799.1"/>
    </source>
</evidence>
<gene>
    <name evidence="1" type="ORF">SLEP1_g1276</name>
</gene>
<evidence type="ECO:0000313" key="2">
    <source>
        <dbReference type="Proteomes" id="UP001054252"/>
    </source>
</evidence>
<accession>A0AAV5HNS1</accession>
<dbReference type="AlphaFoldDB" id="A0AAV5HNS1"/>
<dbReference type="Proteomes" id="UP001054252">
    <property type="component" value="Unassembled WGS sequence"/>
</dbReference>